<organism evidence="1 2">
    <name type="scientific">Engystomops pustulosus</name>
    <name type="common">Tungara frog</name>
    <name type="synonym">Physalaemus pustulosus</name>
    <dbReference type="NCBI Taxonomy" id="76066"/>
    <lineage>
        <taxon>Eukaryota</taxon>
        <taxon>Metazoa</taxon>
        <taxon>Chordata</taxon>
        <taxon>Craniata</taxon>
        <taxon>Vertebrata</taxon>
        <taxon>Euteleostomi</taxon>
        <taxon>Amphibia</taxon>
        <taxon>Batrachia</taxon>
        <taxon>Anura</taxon>
        <taxon>Neobatrachia</taxon>
        <taxon>Hyloidea</taxon>
        <taxon>Leptodactylidae</taxon>
        <taxon>Leiuperinae</taxon>
        <taxon>Engystomops</taxon>
    </lineage>
</organism>
<evidence type="ECO:0000313" key="2">
    <source>
        <dbReference type="Proteomes" id="UP000824782"/>
    </source>
</evidence>
<comment type="caution">
    <text evidence="1">The sequence shown here is derived from an EMBL/GenBank/DDBJ whole genome shotgun (WGS) entry which is preliminary data.</text>
</comment>
<name>A0AAV7BJ51_ENGPU</name>
<reference evidence="1" key="1">
    <citation type="thesis" date="2020" institute="ProQuest LLC" country="789 East Eisenhower Parkway, Ann Arbor, MI, USA">
        <title>Comparative Genomics and Chromosome Evolution.</title>
        <authorList>
            <person name="Mudd A.B."/>
        </authorList>
    </citation>
    <scope>NUCLEOTIDE SEQUENCE</scope>
    <source>
        <strain evidence="1">237g6f4</strain>
        <tissue evidence="1">Blood</tissue>
    </source>
</reference>
<accession>A0AAV7BJ51</accession>
<proteinExistence type="predicted"/>
<keyword evidence="2" id="KW-1185">Reference proteome</keyword>
<gene>
    <name evidence="1" type="ORF">GDO81_012079</name>
</gene>
<evidence type="ECO:0000313" key="1">
    <source>
        <dbReference type="EMBL" id="KAG8572541.1"/>
    </source>
</evidence>
<dbReference type="AlphaFoldDB" id="A0AAV7BJ51"/>
<dbReference type="EMBL" id="WNYA01000005">
    <property type="protein sequence ID" value="KAG8572541.1"/>
    <property type="molecule type" value="Genomic_DNA"/>
</dbReference>
<protein>
    <submittedName>
        <fullName evidence="1">Uncharacterized protein</fullName>
    </submittedName>
</protein>
<sequence>MTNFSGLNAGWEEALLIGLSTNGLLASASNGLIMHYTGIRNTLSCSAYCHYWKHLGASFIKATSRTTHLFIILSLHISI</sequence>
<dbReference type="Proteomes" id="UP000824782">
    <property type="component" value="Unassembled WGS sequence"/>
</dbReference>